<dbReference type="PANTHER" id="PTHR10788:SF106">
    <property type="entry name" value="BCDNA.GH08860"/>
    <property type="match status" value="1"/>
</dbReference>
<dbReference type="GO" id="GO:0003825">
    <property type="term" value="F:alpha,alpha-trehalose-phosphate synthase (UDP-forming) activity"/>
    <property type="evidence" value="ECO:0007669"/>
    <property type="project" value="UniProtKB-EC"/>
</dbReference>
<dbReference type="InterPro" id="IPR001830">
    <property type="entry name" value="Glyco_trans_20"/>
</dbReference>
<dbReference type="EC" id="2.4.1.15" evidence="2"/>
<dbReference type="SUPFAM" id="SSF53756">
    <property type="entry name" value="UDP-Glycosyltransferase/glycogen phosphorylase"/>
    <property type="match status" value="1"/>
</dbReference>
<gene>
    <name evidence="2" type="ORF">HNR06_001767</name>
</gene>
<dbReference type="Gene3D" id="3.40.50.2000">
    <property type="entry name" value="Glycogen Phosphorylase B"/>
    <property type="match status" value="2"/>
</dbReference>
<dbReference type="Pfam" id="PF00982">
    <property type="entry name" value="Glyco_transf_20"/>
    <property type="match status" value="1"/>
</dbReference>
<keyword evidence="2" id="KW-0328">Glycosyltransferase</keyword>
<dbReference type="PANTHER" id="PTHR10788">
    <property type="entry name" value="TREHALOSE-6-PHOSPHATE SYNTHASE"/>
    <property type="match status" value="1"/>
</dbReference>
<proteinExistence type="inferred from homology"/>
<dbReference type="Proteomes" id="UP000584931">
    <property type="component" value="Unassembled WGS sequence"/>
</dbReference>
<keyword evidence="2" id="KW-0808">Transferase</keyword>
<evidence type="ECO:0000313" key="3">
    <source>
        <dbReference type="Proteomes" id="UP000584931"/>
    </source>
</evidence>
<evidence type="ECO:0000256" key="1">
    <source>
        <dbReference type="ARBA" id="ARBA00008799"/>
    </source>
</evidence>
<evidence type="ECO:0000313" key="2">
    <source>
        <dbReference type="EMBL" id="NYH52178.1"/>
    </source>
</evidence>
<comment type="similarity">
    <text evidence="1">Belongs to the glycosyltransferase 20 family.</text>
</comment>
<sequence length="493" mass="55111">MRAPGSSRIIREDDHVDKAQILIASNRGPVSFSTADDGSLEHRRGGGGLVSGMISVANEIDSIWVCAALSDADRRAAAEAPQARLDQAHDLDGMRVHMLDIPRRTFEGAYTGVANSTLWFVQHMLYDIPNKPSFGSHFRRMWEDYTAYNNAFAEALVTGAADGARVAVQDYHLALVPRILRARRPDLRISHFSHTPWAPPEYFRMLPDQVARDLLEGMLGADQLGFQSPRWADAFLRCCADVLRADVDFRHRTVEYGGRIVGVNVHALGADEETLRESAAEPAVAARRSTLEEAVGDTRLIVRVDRTELSKNIVRGLEAYRELLIAHPEWRGRVTHLAFAYPSRGDVPEYREYTDAVLRTAKEINAEFATAEWTPLILEVNDDYPRSLASFQMADVLLVNPVRDGMNLVAKEGPVLSERDSVLVLSREAGAADELGEHALLVNPYDTVETAEALHRALSMPEEQRREHRRRLAEAAVALPPRRWFQDQLRSLG</sequence>
<dbReference type="GO" id="GO:0005992">
    <property type="term" value="P:trehalose biosynthetic process"/>
    <property type="evidence" value="ECO:0007669"/>
    <property type="project" value="InterPro"/>
</dbReference>
<protein>
    <submittedName>
        <fullName evidence="2">Trehalose 6-phosphate synthase</fullName>
        <ecNumber evidence="2">2.4.1.15</ecNumber>
    </submittedName>
</protein>
<comment type="caution">
    <text evidence="2">The sequence shown here is derived from an EMBL/GenBank/DDBJ whole genome shotgun (WGS) entry which is preliminary data.</text>
</comment>
<dbReference type="AlphaFoldDB" id="A0A7Y9XAP0"/>
<name>A0A7Y9XAP0_9ACTN</name>
<organism evidence="2 3">
    <name type="scientific">Nocardiopsis sinuspersici</name>
    <dbReference type="NCBI Taxonomy" id="501010"/>
    <lineage>
        <taxon>Bacteria</taxon>
        <taxon>Bacillati</taxon>
        <taxon>Actinomycetota</taxon>
        <taxon>Actinomycetes</taxon>
        <taxon>Streptosporangiales</taxon>
        <taxon>Nocardiopsidaceae</taxon>
        <taxon>Nocardiopsis</taxon>
    </lineage>
</organism>
<dbReference type="EMBL" id="JACCHL010000001">
    <property type="protein sequence ID" value="NYH52178.1"/>
    <property type="molecule type" value="Genomic_DNA"/>
</dbReference>
<dbReference type="CDD" id="cd03788">
    <property type="entry name" value="GT20_TPS"/>
    <property type="match status" value="1"/>
</dbReference>
<reference evidence="2 3" key="1">
    <citation type="submission" date="2020-07" db="EMBL/GenBank/DDBJ databases">
        <title>Sequencing the genomes of 1000 actinobacteria strains.</title>
        <authorList>
            <person name="Klenk H.-P."/>
        </authorList>
    </citation>
    <scope>NUCLEOTIDE SEQUENCE [LARGE SCALE GENOMIC DNA]</scope>
    <source>
        <strain evidence="2 3">DSM 45278</strain>
    </source>
</reference>
<accession>A0A7Y9XAP0</accession>